<dbReference type="SUPFAM" id="SSF53098">
    <property type="entry name" value="Ribonuclease H-like"/>
    <property type="match status" value="1"/>
</dbReference>
<feature type="domain" description="Integrase catalytic" evidence="3">
    <location>
        <begin position="284"/>
        <end position="448"/>
    </location>
</feature>
<accession>A0A412K699</accession>
<evidence type="ECO:0000313" key="5">
    <source>
        <dbReference type="Proteomes" id="UP000285462"/>
    </source>
</evidence>
<dbReference type="NCBIfam" id="NF033516">
    <property type="entry name" value="transpos_IS3"/>
    <property type="match status" value="1"/>
</dbReference>
<dbReference type="Pfam" id="PF00665">
    <property type="entry name" value="rve"/>
    <property type="match status" value="1"/>
</dbReference>
<comment type="function">
    <text evidence="1">Involved in the transposition of the insertion sequence.</text>
</comment>
<dbReference type="InterPro" id="IPR009057">
    <property type="entry name" value="Homeodomain-like_sf"/>
</dbReference>
<dbReference type="PANTHER" id="PTHR46889">
    <property type="entry name" value="TRANSPOSASE INSF FOR INSERTION SEQUENCE IS3B-RELATED"/>
    <property type="match status" value="1"/>
</dbReference>
<dbReference type="InterPro" id="IPR001584">
    <property type="entry name" value="Integrase_cat-core"/>
</dbReference>
<dbReference type="InterPro" id="IPR050900">
    <property type="entry name" value="Transposase_IS3/IS150/IS904"/>
</dbReference>
<dbReference type="PANTHER" id="PTHR46889:SF4">
    <property type="entry name" value="TRANSPOSASE INSO FOR INSERTION SEQUENCE ELEMENT IS911B-RELATED"/>
    <property type="match status" value="1"/>
</dbReference>
<name>A0A412K699_BIFAD</name>
<evidence type="ECO:0000256" key="2">
    <source>
        <dbReference type="SAM" id="MobiDB-lite"/>
    </source>
</evidence>
<dbReference type="GO" id="GO:0015074">
    <property type="term" value="P:DNA integration"/>
    <property type="evidence" value="ECO:0007669"/>
    <property type="project" value="InterPro"/>
</dbReference>
<sequence length="451" mass="51196">MFSPEERQRAVELYFTTPMTTAQVVKRLGYPTRQCLERWLAADPRYAGHMAKPIIPLETRTKAIELVLGGMQQKQAARQLGVSIGAVHNWVKAYREGGMAVLQPRNRNASQSNKPAPRRSRNAGDGNDDAEALRRRVEELELENALMREVVEVVKKDPGADLRRLSNREKTLLIDRLRPAYSLSSMICLLGIAPSSYHYHHARLAIDKYAGLRTEVAEAFAASKGRYGYRRIKATLQTGVSEKVIRRIMAEDGLTAHVPRRRRYSSYEGETTPAPGNLVNRDFTAEAPNEKWLTDITEIKARDGKVYLSPMIDCHDGRIVVYTAGFSPNAELANRMLVKAAETLPEGAKPLVHSDRGCHYRWPGWLDLMERYGLTRSMSAKGCSPDNAAAEGFFGRMKTESVYPERWEERTRDEVLVLIDEYIRWYNHERIKQSLGWMSPVQYRQSQGMAA</sequence>
<feature type="region of interest" description="Disordered" evidence="2">
    <location>
        <begin position="102"/>
        <end position="130"/>
    </location>
</feature>
<dbReference type="RefSeq" id="WP_117760143.1">
    <property type="nucleotide sequence ID" value="NZ_QRVT01000005.1"/>
</dbReference>
<dbReference type="Proteomes" id="UP000285462">
    <property type="component" value="Unassembled WGS sequence"/>
</dbReference>
<dbReference type="EMBL" id="QRVT01000005">
    <property type="protein sequence ID" value="RGS64286.1"/>
    <property type="molecule type" value="Genomic_DNA"/>
</dbReference>
<dbReference type="InterPro" id="IPR025948">
    <property type="entry name" value="HTH-like_dom"/>
</dbReference>
<dbReference type="Gene3D" id="1.10.10.10">
    <property type="entry name" value="Winged helix-like DNA-binding domain superfamily/Winged helix DNA-binding domain"/>
    <property type="match status" value="1"/>
</dbReference>
<dbReference type="Pfam" id="PF13518">
    <property type="entry name" value="HTH_28"/>
    <property type="match status" value="1"/>
</dbReference>
<protein>
    <submittedName>
        <fullName evidence="4">IS3 family transposase</fullName>
    </submittedName>
</protein>
<evidence type="ECO:0000256" key="1">
    <source>
        <dbReference type="ARBA" id="ARBA00002286"/>
    </source>
</evidence>
<organism evidence="4 5">
    <name type="scientific">Bifidobacterium adolescentis</name>
    <dbReference type="NCBI Taxonomy" id="1680"/>
    <lineage>
        <taxon>Bacteria</taxon>
        <taxon>Bacillati</taxon>
        <taxon>Actinomycetota</taxon>
        <taxon>Actinomycetes</taxon>
        <taxon>Bifidobacteriales</taxon>
        <taxon>Bifidobacteriaceae</taxon>
        <taxon>Bifidobacterium</taxon>
    </lineage>
</organism>
<comment type="caution">
    <text evidence="4">The sequence shown here is derived from an EMBL/GenBank/DDBJ whole genome shotgun (WGS) entry which is preliminary data.</text>
</comment>
<dbReference type="Gene3D" id="3.30.420.10">
    <property type="entry name" value="Ribonuclease H-like superfamily/Ribonuclease H"/>
    <property type="match status" value="1"/>
</dbReference>
<dbReference type="Pfam" id="PF13276">
    <property type="entry name" value="HTH_21"/>
    <property type="match status" value="1"/>
</dbReference>
<proteinExistence type="predicted"/>
<dbReference type="SUPFAM" id="SSF46689">
    <property type="entry name" value="Homeodomain-like"/>
    <property type="match status" value="1"/>
</dbReference>
<feature type="compositionally biased region" description="Polar residues" evidence="2">
    <location>
        <begin position="105"/>
        <end position="114"/>
    </location>
</feature>
<dbReference type="InterPro" id="IPR036397">
    <property type="entry name" value="RNaseH_sf"/>
</dbReference>
<dbReference type="InterPro" id="IPR036388">
    <property type="entry name" value="WH-like_DNA-bd_sf"/>
</dbReference>
<dbReference type="GO" id="GO:0003676">
    <property type="term" value="F:nucleic acid binding"/>
    <property type="evidence" value="ECO:0007669"/>
    <property type="project" value="InterPro"/>
</dbReference>
<evidence type="ECO:0000313" key="4">
    <source>
        <dbReference type="EMBL" id="RGS64286.1"/>
    </source>
</evidence>
<reference evidence="4 5" key="1">
    <citation type="submission" date="2018-08" db="EMBL/GenBank/DDBJ databases">
        <title>A genome reference for cultivated species of the human gut microbiota.</title>
        <authorList>
            <person name="Zou Y."/>
            <person name="Xue W."/>
            <person name="Luo G."/>
        </authorList>
    </citation>
    <scope>NUCLEOTIDE SEQUENCE [LARGE SCALE GENOMIC DNA]</scope>
    <source>
        <strain evidence="4 5">AF21-27</strain>
    </source>
</reference>
<gene>
    <name evidence="4" type="ORF">DWX79_08185</name>
</gene>
<dbReference type="InterPro" id="IPR055247">
    <property type="entry name" value="InsJ-like_HTH"/>
</dbReference>
<dbReference type="InterPro" id="IPR012337">
    <property type="entry name" value="RNaseH-like_sf"/>
</dbReference>
<dbReference type="PROSITE" id="PS50994">
    <property type="entry name" value="INTEGRASE"/>
    <property type="match status" value="1"/>
</dbReference>
<dbReference type="Pfam" id="PF13333">
    <property type="entry name" value="rve_2"/>
    <property type="match status" value="1"/>
</dbReference>
<dbReference type="AlphaFoldDB" id="A0A412K699"/>
<dbReference type="InterPro" id="IPR048020">
    <property type="entry name" value="Transpos_IS3"/>
</dbReference>
<evidence type="ECO:0000259" key="3">
    <source>
        <dbReference type="PROSITE" id="PS50994"/>
    </source>
</evidence>